<evidence type="ECO:0000313" key="1">
    <source>
        <dbReference type="EMBL" id="QHT77721.1"/>
    </source>
</evidence>
<dbReference type="AlphaFoldDB" id="A0A6C0HAV9"/>
<sequence length="267" mass="29462">MLHNLLSSNEITEIVNNPIVEINREKLATLQKVDFSVELSDVIKTKLETGLDIDLSHITSIPMRWIKGDSIPHIDKGDARFHNTYLVYLTDSIGNLFVDGISYPITAGDAHIFSEGIEHYTINTGDSERLLIGPMSETGFHVGVPSTIIYFENETDATTTMNSIGTTYDYTIETVNDISSWIILTNSGGTDPTPNGGPYAAGYTLNATGIYYLYPYVEPTTTTTTTRSFSMKSLFTDNARVYYKPHSLSTGGGGSGVINHRIKQRRT</sequence>
<organism evidence="1">
    <name type="scientific">viral metagenome</name>
    <dbReference type="NCBI Taxonomy" id="1070528"/>
    <lineage>
        <taxon>unclassified sequences</taxon>
        <taxon>metagenomes</taxon>
        <taxon>organismal metagenomes</taxon>
    </lineage>
</organism>
<proteinExistence type="predicted"/>
<accession>A0A6C0HAV9</accession>
<name>A0A6C0HAV9_9ZZZZ</name>
<dbReference type="EMBL" id="MN739921">
    <property type="protein sequence ID" value="QHT77721.1"/>
    <property type="molecule type" value="Genomic_DNA"/>
</dbReference>
<reference evidence="1" key="1">
    <citation type="journal article" date="2020" name="Nature">
        <title>Giant virus diversity and host interactions through global metagenomics.</title>
        <authorList>
            <person name="Schulz F."/>
            <person name="Roux S."/>
            <person name="Paez-Espino D."/>
            <person name="Jungbluth S."/>
            <person name="Walsh D.A."/>
            <person name="Denef V.J."/>
            <person name="McMahon K.D."/>
            <person name="Konstantinidis K.T."/>
            <person name="Eloe-Fadrosh E.A."/>
            <person name="Kyrpides N.C."/>
            <person name="Woyke T."/>
        </authorList>
    </citation>
    <scope>NUCLEOTIDE SEQUENCE</scope>
    <source>
        <strain evidence="1">GVMAG-M-3300023179-90</strain>
    </source>
</reference>
<protein>
    <submittedName>
        <fullName evidence="1">Uncharacterized protein</fullName>
    </submittedName>
</protein>